<protein>
    <submittedName>
        <fullName evidence="1">Uncharacterized protein</fullName>
    </submittedName>
</protein>
<dbReference type="EMBL" id="CCYD01002047">
    <property type="protein sequence ID" value="CEG46557.1"/>
    <property type="molecule type" value="Genomic_DNA"/>
</dbReference>
<accession>A0A0P1B070</accession>
<evidence type="ECO:0000313" key="1">
    <source>
        <dbReference type="EMBL" id="CEG46557.1"/>
    </source>
</evidence>
<dbReference type="RefSeq" id="XP_036263378.1">
    <property type="nucleotide sequence ID" value="XM_036407122.1"/>
</dbReference>
<evidence type="ECO:0000313" key="2">
    <source>
        <dbReference type="Proteomes" id="UP000054928"/>
    </source>
</evidence>
<name>A0A0P1B070_PLAHL</name>
<dbReference type="GeneID" id="59052782"/>
<dbReference type="AlphaFoldDB" id="A0A0P1B070"/>
<sequence>MSKVLEHASIGLSKNDGHVVAIKAAACLKSTVKPISPGARIVCGTVRLLCCRRLQFQRNETFSSK</sequence>
<dbReference type="Proteomes" id="UP000054928">
    <property type="component" value="Unassembled WGS sequence"/>
</dbReference>
<reference evidence="2" key="1">
    <citation type="submission" date="2014-09" db="EMBL/GenBank/DDBJ databases">
        <authorList>
            <person name="Sharma Rahul"/>
            <person name="Thines Marco"/>
        </authorList>
    </citation>
    <scope>NUCLEOTIDE SEQUENCE [LARGE SCALE GENOMIC DNA]</scope>
</reference>
<organism evidence="1 2">
    <name type="scientific">Plasmopara halstedii</name>
    <name type="common">Downy mildew of sunflower</name>
    <dbReference type="NCBI Taxonomy" id="4781"/>
    <lineage>
        <taxon>Eukaryota</taxon>
        <taxon>Sar</taxon>
        <taxon>Stramenopiles</taxon>
        <taxon>Oomycota</taxon>
        <taxon>Peronosporomycetes</taxon>
        <taxon>Peronosporales</taxon>
        <taxon>Peronosporaceae</taxon>
        <taxon>Plasmopara</taxon>
    </lineage>
</organism>
<proteinExistence type="predicted"/>
<keyword evidence="2" id="KW-1185">Reference proteome</keyword>